<reference evidence="3" key="1">
    <citation type="journal article" date="2019" name="Int. J. Syst. Evol. Microbiol.">
        <title>The Global Catalogue of Microorganisms (GCM) 10K type strain sequencing project: providing services to taxonomists for standard genome sequencing and annotation.</title>
        <authorList>
            <consortium name="The Broad Institute Genomics Platform"/>
            <consortium name="The Broad Institute Genome Sequencing Center for Infectious Disease"/>
            <person name="Wu L."/>
            <person name="Ma J."/>
        </authorList>
    </citation>
    <scope>NUCLEOTIDE SEQUENCE [LARGE SCALE GENOMIC DNA]</scope>
    <source>
        <strain evidence="3">KACC 13778</strain>
    </source>
</reference>
<evidence type="ECO:0000313" key="3">
    <source>
        <dbReference type="Proteomes" id="UP001595956"/>
    </source>
</evidence>
<dbReference type="PROSITE" id="PS51257">
    <property type="entry name" value="PROKAR_LIPOPROTEIN"/>
    <property type="match status" value="1"/>
</dbReference>
<dbReference type="RefSeq" id="WP_345171455.1">
    <property type="nucleotide sequence ID" value="NZ_BAABFQ010000003.1"/>
</dbReference>
<organism evidence="2 3">
    <name type="scientific">Nocardioides caricicola</name>
    <dbReference type="NCBI Taxonomy" id="634770"/>
    <lineage>
        <taxon>Bacteria</taxon>
        <taxon>Bacillati</taxon>
        <taxon>Actinomycetota</taxon>
        <taxon>Actinomycetes</taxon>
        <taxon>Propionibacteriales</taxon>
        <taxon>Nocardioidaceae</taxon>
        <taxon>Nocardioides</taxon>
    </lineage>
</organism>
<dbReference type="EMBL" id="JBHSMD010000002">
    <property type="protein sequence ID" value="MFC5492872.1"/>
    <property type="molecule type" value="Genomic_DNA"/>
</dbReference>
<feature type="chain" id="PRO_5045181327" description="Peptidase MA-like domain-containing protein" evidence="1">
    <location>
        <begin position="28"/>
        <end position="402"/>
    </location>
</feature>
<proteinExistence type="predicted"/>
<name>A0ABW0N1U2_9ACTN</name>
<sequence length="402" mass="42697">MSTTRRSPRAAAALVLLAAALAGCSGGDDPGATPTPAPPDAVRAITRALDARAQAVRQADPEAFARLVGGGGRFRDAQETWFTNVTQLPVRRLRYELDRGSLVRDGDAYSVTADLVLQLEGYDPAPVVTPTRLRFRPAPKQPARFLLTSILPASPQPWDLGPVEVREGAGVLGVFDAGSVDASPALLDSVESGIASVTATVPYDWSGSVVVYALSDPEFLLGLDDVPGDDPGDLDAVAFPVGDSTRVALNPRMLGQAGRERDRLVRHELTHVAVGVHDDAAPVWLSEGLAEYVAVRPLAPEDRRIPEVALRAAEEGVTDLPDNDSFNGDDSEVHYGLSWWAVEYVADAFGESAPWQLLDAMAVPGADPDVVLREQLGLTAAELADQADRMILALYDPSAGMP</sequence>
<gene>
    <name evidence="2" type="ORF">ACFPKY_07165</name>
</gene>
<feature type="signal peptide" evidence="1">
    <location>
        <begin position="1"/>
        <end position="27"/>
    </location>
</feature>
<comment type="caution">
    <text evidence="2">The sequence shown here is derived from an EMBL/GenBank/DDBJ whole genome shotgun (WGS) entry which is preliminary data.</text>
</comment>
<evidence type="ECO:0000313" key="2">
    <source>
        <dbReference type="EMBL" id="MFC5492872.1"/>
    </source>
</evidence>
<evidence type="ECO:0000256" key="1">
    <source>
        <dbReference type="SAM" id="SignalP"/>
    </source>
</evidence>
<keyword evidence="1" id="KW-0732">Signal</keyword>
<keyword evidence="3" id="KW-1185">Reference proteome</keyword>
<accession>A0ABW0N1U2</accession>
<dbReference type="Proteomes" id="UP001595956">
    <property type="component" value="Unassembled WGS sequence"/>
</dbReference>
<protein>
    <recommendedName>
        <fullName evidence="4">Peptidase MA-like domain-containing protein</fullName>
    </recommendedName>
</protein>
<evidence type="ECO:0008006" key="4">
    <source>
        <dbReference type="Google" id="ProtNLM"/>
    </source>
</evidence>